<keyword evidence="3" id="KW-1185">Reference proteome</keyword>
<name>A0AAE0VVS6_9BIVA</name>
<dbReference type="Proteomes" id="UP001195483">
    <property type="component" value="Unassembled WGS sequence"/>
</dbReference>
<gene>
    <name evidence="2" type="ORF">CHS0354_031430</name>
</gene>
<comment type="caution">
    <text evidence="2">The sequence shown here is derived from an EMBL/GenBank/DDBJ whole genome shotgun (WGS) entry which is preliminary data.</text>
</comment>
<feature type="region of interest" description="Disordered" evidence="1">
    <location>
        <begin position="191"/>
        <end position="233"/>
    </location>
</feature>
<reference evidence="2" key="2">
    <citation type="journal article" date="2021" name="Genome Biol. Evol.">
        <title>Developing a high-quality reference genome for a parasitic bivalve with doubly uniparental inheritance (Bivalvia: Unionida).</title>
        <authorList>
            <person name="Smith C.H."/>
        </authorList>
    </citation>
    <scope>NUCLEOTIDE SEQUENCE</scope>
    <source>
        <strain evidence="2">CHS0354</strain>
        <tissue evidence="2">Mantle</tissue>
    </source>
</reference>
<reference evidence="2" key="3">
    <citation type="submission" date="2023-05" db="EMBL/GenBank/DDBJ databases">
        <authorList>
            <person name="Smith C.H."/>
        </authorList>
    </citation>
    <scope>NUCLEOTIDE SEQUENCE</scope>
    <source>
        <strain evidence="2">CHS0354</strain>
        <tissue evidence="2">Mantle</tissue>
    </source>
</reference>
<dbReference type="AlphaFoldDB" id="A0AAE0VVS6"/>
<accession>A0AAE0VVS6</accession>
<reference evidence="2" key="1">
    <citation type="journal article" date="2021" name="Genome Biol. Evol.">
        <title>A High-Quality Reference Genome for a Parasitic Bivalve with Doubly Uniparental Inheritance (Bivalvia: Unionida).</title>
        <authorList>
            <person name="Smith C.H."/>
        </authorList>
    </citation>
    <scope>NUCLEOTIDE SEQUENCE</scope>
    <source>
        <strain evidence="2">CHS0354</strain>
    </source>
</reference>
<protein>
    <submittedName>
        <fullName evidence="2">Uncharacterized protein</fullName>
    </submittedName>
</protein>
<proteinExistence type="predicted"/>
<feature type="compositionally biased region" description="Low complexity" evidence="1">
    <location>
        <begin position="191"/>
        <end position="203"/>
    </location>
</feature>
<dbReference type="EMBL" id="JAEAOA010001885">
    <property type="protein sequence ID" value="KAK3591931.1"/>
    <property type="molecule type" value="Genomic_DNA"/>
</dbReference>
<feature type="region of interest" description="Disordered" evidence="1">
    <location>
        <begin position="142"/>
        <end position="174"/>
    </location>
</feature>
<sequence>MRCKYLHAEDCDTLNANTYVILRCQQRRLDDALKRVVTTIKIHTTHAKTCRTIQKPTLHVSKTEDGNTVSNDHGGGNEALAQFALSALVGRKLLRIRQANSARTVKSFTRDHVNTFRILKDLYVTKAERELLNKLVTVRPGSNMNMTMPPGHLPSETKTKKKIRPSSAAAKLQTHPSFSTGLFDNVSIRPSTAAAPSSQSAQSLGIQRPATHAAGPRRQWGRHATVIQEPKNDVLKQPRRLTLGTVEGIADLDTIIRPGIVQGSTAQQLRSKV</sequence>
<organism evidence="2 3">
    <name type="scientific">Potamilus streckersoni</name>
    <dbReference type="NCBI Taxonomy" id="2493646"/>
    <lineage>
        <taxon>Eukaryota</taxon>
        <taxon>Metazoa</taxon>
        <taxon>Spiralia</taxon>
        <taxon>Lophotrochozoa</taxon>
        <taxon>Mollusca</taxon>
        <taxon>Bivalvia</taxon>
        <taxon>Autobranchia</taxon>
        <taxon>Heteroconchia</taxon>
        <taxon>Palaeoheterodonta</taxon>
        <taxon>Unionida</taxon>
        <taxon>Unionoidea</taxon>
        <taxon>Unionidae</taxon>
        <taxon>Ambleminae</taxon>
        <taxon>Lampsilini</taxon>
        <taxon>Potamilus</taxon>
    </lineage>
</organism>
<evidence type="ECO:0000313" key="3">
    <source>
        <dbReference type="Proteomes" id="UP001195483"/>
    </source>
</evidence>
<evidence type="ECO:0000256" key="1">
    <source>
        <dbReference type="SAM" id="MobiDB-lite"/>
    </source>
</evidence>
<evidence type="ECO:0000313" key="2">
    <source>
        <dbReference type="EMBL" id="KAK3591931.1"/>
    </source>
</evidence>